<gene>
    <name evidence="10" type="ORF">DL546_000331</name>
</gene>
<evidence type="ECO:0000256" key="8">
    <source>
        <dbReference type="SAM" id="MobiDB-lite"/>
    </source>
</evidence>
<evidence type="ECO:0000259" key="9">
    <source>
        <dbReference type="PROSITE" id="PS50048"/>
    </source>
</evidence>
<evidence type="ECO:0000256" key="2">
    <source>
        <dbReference type="ARBA" id="ARBA00022723"/>
    </source>
</evidence>
<proteinExistence type="predicted"/>
<keyword evidence="3" id="KW-0862">Zinc</keyword>
<evidence type="ECO:0000256" key="5">
    <source>
        <dbReference type="ARBA" id="ARBA00023125"/>
    </source>
</evidence>
<evidence type="ECO:0000256" key="4">
    <source>
        <dbReference type="ARBA" id="ARBA00023015"/>
    </source>
</evidence>
<evidence type="ECO:0000313" key="10">
    <source>
        <dbReference type="EMBL" id="RKU41970.1"/>
    </source>
</evidence>
<dbReference type="STRING" id="177199.A0A420Y2I9"/>
<evidence type="ECO:0000256" key="6">
    <source>
        <dbReference type="ARBA" id="ARBA00023163"/>
    </source>
</evidence>
<dbReference type="Gene3D" id="4.10.240.10">
    <property type="entry name" value="Zn(2)-C6 fungal-type DNA-binding domain"/>
    <property type="match status" value="1"/>
</dbReference>
<feature type="compositionally biased region" description="Gly residues" evidence="8">
    <location>
        <begin position="201"/>
        <end position="236"/>
    </location>
</feature>
<name>A0A420Y2I9_9PEZI</name>
<feature type="compositionally biased region" description="Polar residues" evidence="8">
    <location>
        <begin position="770"/>
        <end position="781"/>
    </location>
</feature>
<dbReference type="GO" id="GO:0003677">
    <property type="term" value="F:DNA binding"/>
    <property type="evidence" value="ECO:0007669"/>
    <property type="project" value="UniProtKB-KW"/>
</dbReference>
<evidence type="ECO:0000256" key="7">
    <source>
        <dbReference type="ARBA" id="ARBA00023242"/>
    </source>
</evidence>
<comment type="subcellular location">
    <subcellularLocation>
        <location evidence="1">Nucleus</location>
    </subcellularLocation>
</comment>
<dbReference type="GO" id="GO:0000981">
    <property type="term" value="F:DNA-binding transcription factor activity, RNA polymerase II-specific"/>
    <property type="evidence" value="ECO:0007669"/>
    <property type="project" value="InterPro"/>
</dbReference>
<dbReference type="SMART" id="SM00906">
    <property type="entry name" value="Fungal_trans"/>
    <property type="match status" value="1"/>
</dbReference>
<dbReference type="SUPFAM" id="SSF57701">
    <property type="entry name" value="Zn2/Cys6 DNA-binding domain"/>
    <property type="match status" value="1"/>
</dbReference>
<dbReference type="InterPro" id="IPR001138">
    <property type="entry name" value="Zn2Cys6_DnaBD"/>
</dbReference>
<keyword evidence="2" id="KW-0479">Metal-binding</keyword>
<feature type="region of interest" description="Disordered" evidence="8">
    <location>
        <begin position="770"/>
        <end position="794"/>
    </location>
</feature>
<dbReference type="GO" id="GO:0008270">
    <property type="term" value="F:zinc ion binding"/>
    <property type="evidence" value="ECO:0007669"/>
    <property type="project" value="InterPro"/>
</dbReference>
<dbReference type="GO" id="GO:0005634">
    <property type="term" value="C:nucleus"/>
    <property type="evidence" value="ECO:0007669"/>
    <property type="project" value="UniProtKB-SubCell"/>
</dbReference>
<dbReference type="PANTHER" id="PTHR31313">
    <property type="entry name" value="TY1 ENHANCER ACTIVATOR"/>
    <property type="match status" value="1"/>
</dbReference>
<reference evidence="10 11" key="1">
    <citation type="submission" date="2018-08" db="EMBL/GenBank/DDBJ databases">
        <title>Draft genome of the lignicolous fungus Coniochaeta pulveracea.</title>
        <authorList>
            <person name="Borstlap C.J."/>
            <person name="De Witt R.N."/>
            <person name="Botha A."/>
            <person name="Volschenk H."/>
        </authorList>
    </citation>
    <scope>NUCLEOTIDE SEQUENCE [LARGE SCALE GENOMIC DNA]</scope>
    <source>
        <strain evidence="10 11">CAB683</strain>
    </source>
</reference>
<evidence type="ECO:0000256" key="1">
    <source>
        <dbReference type="ARBA" id="ARBA00004123"/>
    </source>
</evidence>
<dbReference type="Pfam" id="PF00172">
    <property type="entry name" value="Zn_clus"/>
    <property type="match status" value="1"/>
</dbReference>
<keyword evidence="5" id="KW-0238">DNA-binding</keyword>
<dbReference type="Pfam" id="PF04082">
    <property type="entry name" value="Fungal_trans"/>
    <property type="match status" value="1"/>
</dbReference>
<dbReference type="AlphaFoldDB" id="A0A420Y2I9"/>
<keyword evidence="6" id="KW-0804">Transcription</keyword>
<comment type="caution">
    <text evidence="10">The sequence shown here is derived from an EMBL/GenBank/DDBJ whole genome shotgun (WGS) entry which is preliminary data.</text>
</comment>
<sequence length="974" mass="106278">MEGRRDSMLSRSTEGDVDEHAFSAGAPGSHRGASSTPGPSGVPPTTAATTGATAQQQQAAHLAANKRRRGAGLVTPNACTECRKKRSKCDGREPCARCKSLGTECIYEAPVRQSKDNLRREIETLKRQQRSSDKVLSALVRSDLWEEVLSRLRSGQPIEAVSEWLSNVMPEQGGAAGGEETMRSDATRNALGLTASTAQHGVGGEGGDGGRGGDGSGSGAGEVAGTGGMSGGGTGGWSPLPPIGSLFTGGRPYLQGPQFGSLGRQVVASPVSAYPEQLESQRRDVGTPHSSWTGHIQSESYYSTPGGSHQTESMDWSPVTAGSMHNISGWVAGHRSHANQVQPRPGGSYGEEDRTAAVERVLGPEVPEVKVAPCAWTKVTDDSRLVEQLLALYFCWEYPTFASLSKEHFLKDFQDGRTRYCSSILVNALLALGCRFSSKPEARAREDDPRSSGDHFFAEALRLLRLEKDQHTLTTIQALGIMSIREASCGRDSESWYYSGQSIKLAIEMGLHRITGDGADDDEMAVKSATFWGAISLDHAWSLATGTLPQLTWTTRLPPKPAIINDIEASRWFPFTDDGTQLPQTHVQPSNVRSVYKCFCELTELVHETLYILYTPGRRLMSRDIVKLYTKYLGWYDNIPEVLRLGHNFVPSVLFAQYVIPLCVVSPTESGFRDVALCQQKSFANSAACSMYYHFAILLLFRPFLKLRMVGSHILPRDVCSQAADAIQNLTRSYDRLYTLRRTPSFVPYFVLTSAIMHLVIGATTPTDKTAAHSSLGSPQQPREGGHASHRPTQPVINQHSAQAIRRGIADLAAMAPCHLFAEQALNILCFLAKRWGLEVPIVGNLLKLEEDLHEGKDQRGRSDEAFEFKYDEASTRPKTSSYNFFAPNVAESDLVSSVGPVTDATRRASAGGEATWVGEAAAALGQQTRHDQKQYPLPRIDDDNNPLFWPFPMQGRPLLPVGKELHEAGFEML</sequence>
<evidence type="ECO:0000313" key="11">
    <source>
        <dbReference type="Proteomes" id="UP000275385"/>
    </source>
</evidence>
<dbReference type="PROSITE" id="PS00463">
    <property type="entry name" value="ZN2_CY6_FUNGAL_1"/>
    <property type="match status" value="1"/>
</dbReference>
<feature type="region of interest" description="Disordered" evidence="8">
    <location>
        <begin position="195"/>
        <end position="243"/>
    </location>
</feature>
<keyword evidence="4" id="KW-0805">Transcription regulation</keyword>
<feature type="compositionally biased region" description="Low complexity" evidence="8">
    <location>
        <begin position="32"/>
        <end position="60"/>
    </location>
</feature>
<dbReference type="InterPro" id="IPR051615">
    <property type="entry name" value="Transcr_Regulatory_Elem"/>
</dbReference>
<dbReference type="InterPro" id="IPR007219">
    <property type="entry name" value="XnlR_reg_dom"/>
</dbReference>
<feature type="region of interest" description="Disordered" evidence="8">
    <location>
        <begin position="278"/>
        <end position="315"/>
    </location>
</feature>
<dbReference type="PROSITE" id="PS50048">
    <property type="entry name" value="ZN2_CY6_FUNGAL_2"/>
    <property type="match status" value="1"/>
</dbReference>
<dbReference type="CDD" id="cd00067">
    <property type="entry name" value="GAL4"/>
    <property type="match status" value="1"/>
</dbReference>
<dbReference type="PANTHER" id="PTHR31313:SF4">
    <property type="entry name" value="CONIDIAL DEVELOPMENT PROTEIN FLUFFY"/>
    <property type="match status" value="1"/>
</dbReference>
<dbReference type="GO" id="GO:0006351">
    <property type="term" value="P:DNA-templated transcription"/>
    <property type="evidence" value="ECO:0007669"/>
    <property type="project" value="InterPro"/>
</dbReference>
<dbReference type="CDD" id="cd12148">
    <property type="entry name" value="fungal_TF_MHR"/>
    <property type="match status" value="1"/>
</dbReference>
<protein>
    <recommendedName>
        <fullName evidence="9">Zn(2)-C6 fungal-type domain-containing protein</fullName>
    </recommendedName>
</protein>
<evidence type="ECO:0000256" key="3">
    <source>
        <dbReference type="ARBA" id="ARBA00022833"/>
    </source>
</evidence>
<feature type="region of interest" description="Disordered" evidence="8">
    <location>
        <begin position="1"/>
        <end position="70"/>
    </location>
</feature>
<keyword evidence="7" id="KW-0539">Nucleus</keyword>
<dbReference type="EMBL" id="QVQW01000063">
    <property type="protein sequence ID" value="RKU41970.1"/>
    <property type="molecule type" value="Genomic_DNA"/>
</dbReference>
<feature type="domain" description="Zn(2)-C6 fungal-type" evidence="9">
    <location>
        <begin position="78"/>
        <end position="107"/>
    </location>
</feature>
<feature type="compositionally biased region" description="Polar residues" evidence="8">
    <location>
        <begin position="288"/>
        <end position="314"/>
    </location>
</feature>
<dbReference type="OrthoDB" id="2123952at2759"/>
<dbReference type="SMART" id="SM00066">
    <property type="entry name" value="GAL4"/>
    <property type="match status" value="1"/>
</dbReference>
<organism evidence="10 11">
    <name type="scientific">Coniochaeta pulveracea</name>
    <dbReference type="NCBI Taxonomy" id="177199"/>
    <lineage>
        <taxon>Eukaryota</taxon>
        <taxon>Fungi</taxon>
        <taxon>Dikarya</taxon>
        <taxon>Ascomycota</taxon>
        <taxon>Pezizomycotina</taxon>
        <taxon>Sordariomycetes</taxon>
        <taxon>Sordariomycetidae</taxon>
        <taxon>Coniochaetales</taxon>
        <taxon>Coniochaetaceae</taxon>
        <taxon>Coniochaeta</taxon>
    </lineage>
</organism>
<keyword evidence="11" id="KW-1185">Reference proteome</keyword>
<dbReference type="Proteomes" id="UP000275385">
    <property type="component" value="Unassembled WGS sequence"/>
</dbReference>
<accession>A0A420Y2I9</accession>
<dbReference type="InterPro" id="IPR036864">
    <property type="entry name" value="Zn2-C6_fun-type_DNA-bd_sf"/>
</dbReference>